<name>A0A835IZ67_9MAGN</name>
<feature type="repeat" description="PPR" evidence="2">
    <location>
        <begin position="145"/>
        <end position="179"/>
    </location>
</feature>
<dbReference type="SUPFAM" id="SSF81901">
    <property type="entry name" value="HCP-like"/>
    <property type="match status" value="1"/>
</dbReference>
<keyword evidence="1" id="KW-0677">Repeat</keyword>
<evidence type="ECO:0000313" key="3">
    <source>
        <dbReference type="EMBL" id="KAF9626148.1"/>
    </source>
</evidence>
<feature type="repeat" description="PPR" evidence="2">
    <location>
        <begin position="285"/>
        <end position="319"/>
    </location>
</feature>
<feature type="repeat" description="PPR" evidence="2">
    <location>
        <begin position="355"/>
        <end position="389"/>
    </location>
</feature>
<comment type="caution">
    <text evidence="3">The sequence shown here is derived from an EMBL/GenBank/DDBJ whole genome shotgun (WGS) entry which is preliminary data.</text>
</comment>
<accession>A0A835IZ67</accession>
<reference evidence="3 4" key="1">
    <citation type="submission" date="2020-10" db="EMBL/GenBank/DDBJ databases">
        <title>The Coptis chinensis genome and diversification of protoberbering-type alkaloids.</title>
        <authorList>
            <person name="Wang B."/>
            <person name="Shu S."/>
            <person name="Song C."/>
            <person name="Liu Y."/>
        </authorList>
    </citation>
    <scope>NUCLEOTIDE SEQUENCE [LARGE SCALE GENOMIC DNA]</scope>
    <source>
        <strain evidence="3">HL-2020</strain>
        <tissue evidence="3">Leaf</tissue>
    </source>
</reference>
<dbReference type="Pfam" id="PF01535">
    <property type="entry name" value="PPR"/>
    <property type="match status" value="3"/>
</dbReference>
<organism evidence="3 4">
    <name type="scientific">Coptis chinensis</name>
    <dbReference type="NCBI Taxonomy" id="261450"/>
    <lineage>
        <taxon>Eukaryota</taxon>
        <taxon>Viridiplantae</taxon>
        <taxon>Streptophyta</taxon>
        <taxon>Embryophyta</taxon>
        <taxon>Tracheophyta</taxon>
        <taxon>Spermatophyta</taxon>
        <taxon>Magnoliopsida</taxon>
        <taxon>Ranunculales</taxon>
        <taxon>Ranunculaceae</taxon>
        <taxon>Coptidoideae</taxon>
        <taxon>Coptis</taxon>
    </lineage>
</organism>
<dbReference type="InterPro" id="IPR002885">
    <property type="entry name" value="PPR_rpt"/>
</dbReference>
<evidence type="ECO:0008006" key="5">
    <source>
        <dbReference type="Google" id="ProtNLM"/>
    </source>
</evidence>
<keyword evidence="4" id="KW-1185">Reference proteome</keyword>
<feature type="repeat" description="PPR" evidence="2">
    <location>
        <begin position="110"/>
        <end position="144"/>
    </location>
</feature>
<dbReference type="OrthoDB" id="185373at2759"/>
<gene>
    <name evidence="3" type="ORF">IFM89_031275</name>
</gene>
<dbReference type="PANTHER" id="PTHR47932">
    <property type="entry name" value="ATPASE EXPRESSION PROTEIN 3"/>
    <property type="match status" value="1"/>
</dbReference>
<dbReference type="PROSITE" id="PS51375">
    <property type="entry name" value="PPR"/>
    <property type="match status" value="13"/>
</dbReference>
<dbReference type="PANTHER" id="PTHR47932:SF63">
    <property type="entry name" value="OS08G0290000 PROTEIN"/>
    <property type="match status" value="1"/>
</dbReference>
<dbReference type="Gene3D" id="1.25.40.10">
    <property type="entry name" value="Tetratricopeptide repeat domain"/>
    <property type="match status" value="6"/>
</dbReference>
<evidence type="ECO:0000256" key="2">
    <source>
        <dbReference type="PROSITE-ProRule" id="PRU00708"/>
    </source>
</evidence>
<feature type="repeat" description="PPR" evidence="2">
    <location>
        <begin position="543"/>
        <end position="577"/>
    </location>
</feature>
<feature type="repeat" description="PPR" evidence="2">
    <location>
        <begin position="215"/>
        <end position="249"/>
    </location>
</feature>
<feature type="repeat" description="PPR" evidence="2">
    <location>
        <begin position="473"/>
        <end position="507"/>
    </location>
</feature>
<feature type="repeat" description="PPR" evidence="2">
    <location>
        <begin position="250"/>
        <end position="284"/>
    </location>
</feature>
<proteinExistence type="predicted"/>
<evidence type="ECO:0000256" key="1">
    <source>
        <dbReference type="ARBA" id="ARBA00022737"/>
    </source>
</evidence>
<feature type="repeat" description="PPR" evidence="2">
    <location>
        <begin position="180"/>
        <end position="214"/>
    </location>
</feature>
<dbReference type="Pfam" id="PF12854">
    <property type="entry name" value="PPR_1"/>
    <property type="match status" value="2"/>
</dbReference>
<feature type="repeat" description="PPR" evidence="2">
    <location>
        <begin position="390"/>
        <end position="424"/>
    </location>
</feature>
<dbReference type="InterPro" id="IPR011990">
    <property type="entry name" value="TPR-like_helical_dom_sf"/>
</dbReference>
<dbReference type="EMBL" id="JADFTS010000001">
    <property type="protein sequence ID" value="KAF9626148.1"/>
    <property type="molecule type" value="Genomic_DNA"/>
</dbReference>
<sequence length="722" mass="80916">MRPNLLPHHVAAVVKCQKDPLRALEMFNSAAKEDGFKHTVYTYKCMVEKLGLHGKFEAMEGVMSEMRRNVDNGLMEGVYIGAMRNYGRNGKVQAAVDVFERMDFFSCEPSVLSYNAIMNILVESKYFVQAHKVYLRMVAKGISPDVYTFTIRIKSFCRTSRPHVALRLLRNMPSQGCMLNAVAYCTVIGGFYEEDHQIPASDLFNEMLGEGICPDITTFNKLIHTLCKKGHVRESDKLLNKILKRGVSPNLFTFNIFIQGLCKENKNKEAFRLLDCMTRGGLSPDVVTYNTLISGLCRISKVVEAESYLHKMVNRGYQPDDFTYNTIIDGYCRVGSVQNACEILKDAVFKGFVPDQITYVSLINGLCQEGDIDRAMEVFNEATVNGTKPNIVVYNSVIKGLCQQGLILQALNLLDEMFENGCSPNMWTYNIVINGLYAVSFGTVIHGFCESGDVEGAYKLFMKMEQQVHILHTAATYNIMINAFSEKLNVHMAEKLFHEMGHKGCIPDGFTYRALIDGFSQKGNIDTGYKFLVEMIDKGYTPSLTTFGRILNCFCANHRVSDAVGIIHLMVAKGIVPEIVNTIFESDKKNVAAPKIIVEDLLKKGLIVDPLSPIGGITIRVAVWFGLHGSYWFREVRGLMGHYEVHGLRVCKEREADRCNIRVKVVNRLTSVTGLTPPKKHIGKSFPANVRLILDCKLHGTESSHSWASPFPEMAASDIALH</sequence>
<dbReference type="GO" id="GO:0003729">
    <property type="term" value="F:mRNA binding"/>
    <property type="evidence" value="ECO:0007669"/>
    <property type="project" value="TreeGrafter"/>
</dbReference>
<dbReference type="Proteomes" id="UP000631114">
    <property type="component" value="Unassembled WGS sequence"/>
</dbReference>
<feature type="repeat" description="PPR" evidence="2">
    <location>
        <begin position="508"/>
        <end position="542"/>
    </location>
</feature>
<evidence type="ECO:0000313" key="4">
    <source>
        <dbReference type="Proteomes" id="UP000631114"/>
    </source>
</evidence>
<protein>
    <recommendedName>
        <fullName evidence="5">Pentatricopeptide repeat-containing protein</fullName>
    </recommendedName>
</protein>
<feature type="repeat" description="PPR" evidence="2">
    <location>
        <begin position="437"/>
        <end position="467"/>
    </location>
</feature>
<dbReference type="Pfam" id="PF13041">
    <property type="entry name" value="PPR_2"/>
    <property type="match status" value="5"/>
</dbReference>
<dbReference type="AlphaFoldDB" id="A0A835IZ67"/>
<feature type="repeat" description="PPR" evidence="2">
    <location>
        <begin position="320"/>
        <end position="354"/>
    </location>
</feature>
<dbReference type="NCBIfam" id="TIGR00756">
    <property type="entry name" value="PPR"/>
    <property type="match status" value="13"/>
</dbReference>